<protein>
    <submittedName>
        <fullName evidence="3">Macro domain-containing protein</fullName>
    </submittedName>
</protein>
<dbReference type="SMART" id="SM00506">
    <property type="entry name" value="A1pp"/>
    <property type="match status" value="1"/>
</dbReference>
<dbReference type="Gene3D" id="3.40.220.10">
    <property type="entry name" value="Leucine Aminopeptidase, subunit E, domain 1"/>
    <property type="match status" value="1"/>
</dbReference>
<accession>A0A5N1JQF9</accession>
<dbReference type="PANTHER" id="PTHR12521">
    <property type="entry name" value="PROTEIN C6ORF130"/>
    <property type="match status" value="1"/>
</dbReference>
<keyword evidence="4" id="KW-1185">Reference proteome</keyword>
<dbReference type="PROSITE" id="PS51154">
    <property type="entry name" value="MACRO"/>
    <property type="match status" value="1"/>
</dbReference>
<comment type="catalytic activity">
    <reaction evidence="1">
        <text>an N-(ADP-alpha-D-ribosyl)-thymidine in DNA + H2O = a thymidine in DNA + ADP-D-ribose</text>
        <dbReference type="Rhea" id="RHEA:71655"/>
        <dbReference type="Rhea" id="RHEA-COMP:13556"/>
        <dbReference type="Rhea" id="RHEA-COMP:18051"/>
        <dbReference type="ChEBI" id="CHEBI:15377"/>
        <dbReference type="ChEBI" id="CHEBI:57967"/>
        <dbReference type="ChEBI" id="CHEBI:137386"/>
        <dbReference type="ChEBI" id="CHEBI:191199"/>
    </reaction>
    <physiologicalReaction direction="left-to-right" evidence="1">
        <dbReference type="Rhea" id="RHEA:71656"/>
    </physiologicalReaction>
</comment>
<dbReference type="Proteomes" id="UP000326344">
    <property type="component" value="Unassembled WGS sequence"/>
</dbReference>
<proteinExistence type="predicted"/>
<dbReference type="Pfam" id="PF01661">
    <property type="entry name" value="Macro"/>
    <property type="match status" value="1"/>
</dbReference>
<gene>
    <name evidence="3" type="ORF">F0P93_11935</name>
</gene>
<comment type="caution">
    <text evidence="3">The sequence shown here is derived from an EMBL/GenBank/DDBJ whole genome shotgun (WGS) entry which is preliminary data.</text>
</comment>
<reference evidence="3 4" key="1">
    <citation type="submission" date="2019-09" db="EMBL/GenBank/DDBJ databases">
        <title>Genome Sequence of Larkinella sp MA1.</title>
        <authorList>
            <person name="Srinivasan S."/>
        </authorList>
    </citation>
    <scope>NUCLEOTIDE SEQUENCE [LARGE SCALE GENOMIC DNA]</scope>
    <source>
        <strain evidence="3 4">MA1</strain>
    </source>
</reference>
<dbReference type="CDD" id="cd02901">
    <property type="entry name" value="Macro_Poa1p-like"/>
    <property type="match status" value="1"/>
</dbReference>
<dbReference type="InterPro" id="IPR050892">
    <property type="entry name" value="ADP-ribose_metab_enzymes"/>
</dbReference>
<sequence length="352" mass="40605">MVYKTGNLLEANTEALVNTVNTVGVMGKGIALQFKEAFPENFRSYQQAVRQGQVRIGSVLVVPITQMNGTRFVINFPTKEHWKSPSRLTYIEKGLDDLVYVLNTYDIYSIALPPLGCGNGGLNWQDVKPLIEQKLGNLPTDVIVYEPNDAVREVLARQESRKEVKLTPARAMMLYLLIQYRRLGEYATEFAAQKLGYFLQRFGDKQLKLHFKKHHYGPYSNEVRHLLYSLNGAFIRGFEQKDLKPFEPFELIPEKAPDILRYVESSLPEQDRIRLKQVAELIDGYESPWGLELLSTVDYLAREHETLDASDISKFLMQWSARKSRLFNPYQTEQALEQLRIFPELLEAHKVE</sequence>
<evidence type="ECO:0000313" key="4">
    <source>
        <dbReference type="Proteomes" id="UP000326344"/>
    </source>
</evidence>
<dbReference type="AlphaFoldDB" id="A0A5N1JQF9"/>
<dbReference type="PANTHER" id="PTHR12521:SF0">
    <property type="entry name" value="ADP-RIBOSE GLYCOHYDROLASE OARD1"/>
    <property type="match status" value="1"/>
</dbReference>
<dbReference type="InterPro" id="IPR043472">
    <property type="entry name" value="Macro_dom-like"/>
</dbReference>
<dbReference type="SUPFAM" id="SSF52949">
    <property type="entry name" value="Macro domain-like"/>
    <property type="match status" value="1"/>
</dbReference>
<dbReference type="InterPro" id="IPR002589">
    <property type="entry name" value="Macro_dom"/>
</dbReference>
<organism evidence="3 4">
    <name type="scientific">Larkinella humicola</name>
    <dbReference type="NCBI Taxonomy" id="2607654"/>
    <lineage>
        <taxon>Bacteria</taxon>
        <taxon>Pseudomonadati</taxon>
        <taxon>Bacteroidota</taxon>
        <taxon>Cytophagia</taxon>
        <taxon>Cytophagales</taxon>
        <taxon>Spirosomataceae</taxon>
        <taxon>Larkinella</taxon>
    </lineage>
</organism>
<evidence type="ECO:0000313" key="3">
    <source>
        <dbReference type="EMBL" id="KAA9355377.1"/>
    </source>
</evidence>
<evidence type="ECO:0000256" key="1">
    <source>
        <dbReference type="ARBA" id="ARBA00035885"/>
    </source>
</evidence>
<feature type="domain" description="Macro" evidence="2">
    <location>
        <begin position="1"/>
        <end position="163"/>
    </location>
</feature>
<dbReference type="EMBL" id="VTWS01000002">
    <property type="protein sequence ID" value="KAA9355377.1"/>
    <property type="molecule type" value="Genomic_DNA"/>
</dbReference>
<evidence type="ECO:0000259" key="2">
    <source>
        <dbReference type="PROSITE" id="PS51154"/>
    </source>
</evidence>
<dbReference type="GO" id="GO:0140291">
    <property type="term" value="P:peptidyl-glutamate ADP-deribosylation"/>
    <property type="evidence" value="ECO:0007669"/>
    <property type="project" value="TreeGrafter"/>
</dbReference>
<name>A0A5N1JQF9_9BACT</name>